<dbReference type="SUPFAM" id="SSF144091">
    <property type="entry name" value="Rhomboid-like"/>
    <property type="match status" value="1"/>
</dbReference>
<dbReference type="Gene3D" id="1.20.1540.10">
    <property type="entry name" value="Rhomboid-like"/>
    <property type="match status" value="1"/>
</dbReference>
<gene>
    <name evidence="7" type="ORF">DSCA_47340</name>
</gene>
<dbReference type="PANTHER" id="PTHR43066:SF11">
    <property type="entry name" value="PEPTIDASE S54 RHOMBOID DOMAIN-CONTAINING PROTEIN"/>
    <property type="match status" value="1"/>
</dbReference>
<name>A0A5K7YWY4_9BACT</name>
<dbReference type="GO" id="GO:0016020">
    <property type="term" value="C:membrane"/>
    <property type="evidence" value="ECO:0007669"/>
    <property type="project" value="UniProtKB-SubCell"/>
</dbReference>
<keyword evidence="2 5" id="KW-0812">Transmembrane</keyword>
<protein>
    <recommendedName>
        <fullName evidence="6">Peptidase S54 rhomboid domain-containing protein</fullName>
    </recommendedName>
</protein>
<accession>A0A5K7YWY4</accession>
<dbReference type="RefSeq" id="WP_167527926.1">
    <property type="nucleotide sequence ID" value="NZ_AP021874.1"/>
</dbReference>
<evidence type="ECO:0000256" key="4">
    <source>
        <dbReference type="ARBA" id="ARBA00023136"/>
    </source>
</evidence>
<dbReference type="AlphaFoldDB" id="A0A5K7YWY4"/>
<feature type="transmembrane region" description="Helical" evidence="5">
    <location>
        <begin position="74"/>
        <end position="93"/>
    </location>
</feature>
<dbReference type="InterPro" id="IPR022764">
    <property type="entry name" value="Peptidase_S54_rhomboid_dom"/>
</dbReference>
<dbReference type="KEGG" id="dalk:DSCA_47340"/>
<organism evidence="7 8">
    <name type="scientific">Desulfosarcina alkanivorans</name>
    <dbReference type="NCBI Taxonomy" id="571177"/>
    <lineage>
        <taxon>Bacteria</taxon>
        <taxon>Pseudomonadati</taxon>
        <taxon>Thermodesulfobacteriota</taxon>
        <taxon>Desulfobacteria</taxon>
        <taxon>Desulfobacterales</taxon>
        <taxon>Desulfosarcinaceae</taxon>
        <taxon>Desulfosarcina</taxon>
    </lineage>
</organism>
<dbReference type="EMBL" id="AP021874">
    <property type="protein sequence ID" value="BBO70804.1"/>
    <property type="molecule type" value="Genomic_DNA"/>
</dbReference>
<keyword evidence="3 5" id="KW-1133">Transmembrane helix</keyword>
<evidence type="ECO:0000313" key="7">
    <source>
        <dbReference type="EMBL" id="BBO70804.1"/>
    </source>
</evidence>
<feature type="transmembrane region" description="Helical" evidence="5">
    <location>
        <begin position="105"/>
        <end position="131"/>
    </location>
</feature>
<reference evidence="7 8" key="1">
    <citation type="submission" date="2019-11" db="EMBL/GenBank/DDBJ databases">
        <title>Comparative genomics of hydrocarbon-degrading Desulfosarcina strains.</title>
        <authorList>
            <person name="Watanabe M."/>
            <person name="Kojima H."/>
            <person name="Fukui M."/>
        </authorList>
    </citation>
    <scope>NUCLEOTIDE SEQUENCE [LARGE SCALE GENOMIC DNA]</scope>
    <source>
        <strain evidence="7 8">PL12</strain>
    </source>
</reference>
<proteinExistence type="predicted"/>
<keyword evidence="8" id="KW-1185">Reference proteome</keyword>
<feature type="transmembrane region" description="Helical" evidence="5">
    <location>
        <begin position="137"/>
        <end position="159"/>
    </location>
</feature>
<feature type="transmembrane region" description="Helical" evidence="5">
    <location>
        <begin position="12"/>
        <end position="33"/>
    </location>
</feature>
<evidence type="ECO:0000313" key="8">
    <source>
        <dbReference type="Proteomes" id="UP000427906"/>
    </source>
</evidence>
<dbReference type="InterPro" id="IPR035952">
    <property type="entry name" value="Rhomboid-like_sf"/>
</dbReference>
<evidence type="ECO:0000256" key="1">
    <source>
        <dbReference type="ARBA" id="ARBA00004141"/>
    </source>
</evidence>
<evidence type="ECO:0000256" key="5">
    <source>
        <dbReference type="SAM" id="Phobius"/>
    </source>
</evidence>
<dbReference type="Proteomes" id="UP000427906">
    <property type="component" value="Chromosome"/>
</dbReference>
<evidence type="ECO:0000256" key="3">
    <source>
        <dbReference type="ARBA" id="ARBA00022989"/>
    </source>
</evidence>
<dbReference type="PANTHER" id="PTHR43066">
    <property type="entry name" value="RHOMBOID-RELATED PROTEIN"/>
    <property type="match status" value="1"/>
</dbReference>
<dbReference type="GO" id="GO:0004252">
    <property type="term" value="F:serine-type endopeptidase activity"/>
    <property type="evidence" value="ECO:0007669"/>
    <property type="project" value="InterPro"/>
</dbReference>
<evidence type="ECO:0000256" key="2">
    <source>
        <dbReference type="ARBA" id="ARBA00022692"/>
    </source>
</evidence>
<keyword evidence="4 5" id="KW-0472">Membrane</keyword>
<dbReference type="Pfam" id="PF01694">
    <property type="entry name" value="Rhomboid"/>
    <property type="match status" value="1"/>
</dbReference>
<comment type="subcellular location">
    <subcellularLocation>
        <location evidence="1">Membrane</location>
        <topology evidence="1">Multi-pass membrane protein</topology>
    </subcellularLocation>
</comment>
<feature type="domain" description="Peptidase S54 rhomboid" evidence="6">
    <location>
        <begin position="60"/>
        <end position="199"/>
    </location>
</feature>
<sequence length="245" mass="27213">MFAHDHRKTIGFGSSLTPVGKIMLIVYAAIYVLELIGEHWMGIPVYQWLALSPLKSGFFHIWQPVTHPVIHDPGAPIGFLINCLVFYFFAGTIESALGTRGFLRLYIIAAVGGAAAGLAFSGLTAFGAPYAGMMPSLLALIVVFGLLRPESTILLMFVLPVKAKYLSYGTLVVTALTFLARTNVHGAYHLGGIGLAWLYFRAPTRWLDAGWWRWKWVRHRQKKQRGRFTVINGKNNDDGDKPTIH</sequence>
<evidence type="ECO:0000259" key="6">
    <source>
        <dbReference type="Pfam" id="PF01694"/>
    </source>
</evidence>